<reference evidence="3" key="1">
    <citation type="submission" date="2025-08" db="UniProtKB">
        <authorList>
            <consortium name="RefSeq"/>
        </authorList>
    </citation>
    <scope>IDENTIFICATION</scope>
    <source>
        <tissue evidence="3">Muscle</tissue>
    </source>
</reference>
<feature type="compositionally biased region" description="Basic and acidic residues" evidence="2">
    <location>
        <begin position="85"/>
        <end position="106"/>
    </location>
</feature>
<name>A0A9Q9VAQ8_CYPCA</name>
<dbReference type="RefSeq" id="XP_018957364.1">
    <property type="nucleotide sequence ID" value="XM_019101819.2"/>
</dbReference>
<feature type="compositionally biased region" description="Polar residues" evidence="2">
    <location>
        <begin position="1"/>
        <end position="16"/>
    </location>
</feature>
<dbReference type="PANTHER" id="PTHR14965:SF9">
    <property type="entry name" value="APOPTOSIS FACILITATOR BCL-2-LIKE PROTEIN 14"/>
    <property type="match status" value="1"/>
</dbReference>
<dbReference type="AlphaFoldDB" id="A0A9Q9VAQ8"/>
<feature type="compositionally biased region" description="Polar residues" evidence="2">
    <location>
        <begin position="150"/>
        <end position="177"/>
    </location>
</feature>
<feature type="compositionally biased region" description="Polar residues" evidence="2">
    <location>
        <begin position="449"/>
        <end position="459"/>
    </location>
</feature>
<sequence>MASISTDQNTQPTPQLLSVGEKDRKRLLEVYVKRSLSLNDGSQCPLRQEQRSRKWVAIKERKTRDRKHSSDTSLKLTLQASISDEDIRYEPLAEPQMDKKETSSEKKSKKWRGRGSLRRDDGSNASQKSNSKPKKKFLILDKGKEEGGQSIDSLSPQTSTVTAGNMHSNVQENLETSVTERKDKVGKKTKKSTIWKSFLSWFSKGNGEKEQNHQRTEEQLPLSHPSTPQISCLPLADPPSKGDINLRRSKSTKKKSLLRRSLKWRRSGDMSTEKSAVEIVEPTNSYYEKMSEELEKIVHEVKDSPADDNGTQITDQKGGNVSQEVSQEEVIRKIIQVVKQQGDLINIKLKESSTVTTFLNGITYRSFQQVADQYVQSEVPNKKTQPPVVAPELVKFAFTLDFTARVANLNRQATGQIMGFGNQYLQDHFTHMSESHPHLSDIKAKDQKTQNSDQEFISL</sequence>
<protein>
    <submittedName>
        <fullName evidence="3">Uncharacterized protein LOC109087610 isoform X1</fullName>
    </submittedName>
</protein>
<dbReference type="Proteomes" id="UP001155660">
    <property type="component" value="Chromosome B6"/>
</dbReference>
<dbReference type="PANTHER" id="PTHR14965">
    <property type="entry name" value="SI:CH73-248E21.1"/>
    <property type="match status" value="1"/>
</dbReference>
<dbReference type="GeneID" id="109087610"/>
<feature type="region of interest" description="Disordered" evidence="2">
    <location>
        <begin position="435"/>
        <end position="459"/>
    </location>
</feature>
<dbReference type="GO" id="GO:0006915">
    <property type="term" value="P:apoptotic process"/>
    <property type="evidence" value="ECO:0007669"/>
    <property type="project" value="UniProtKB-KW"/>
</dbReference>
<feature type="compositionally biased region" description="Basic residues" evidence="2">
    <location>
        <begin position="107"/>
        <end position="116"/>
    </location>
</feature>
<proteinExistence type="predicted"/>
<evidence type="ECO:0000256" key="2">
    <source>
        <dbReference type="SAM" id="MobiDB-lite"/>
    </source>
</evidence>
<evidence type="ECO:0000256" key="1">
    <source>
        <dbReference type="ARBA" id="ARBA00022703"/>
    </source>
</evidence>
<feature type="region of interest" description="Disordered" evidence="2">
    <location>
        <begin position="60"/>
        <end position="189"/>
    </location>
</feature>
<gene>
    <name evidence="3" type="primary">LOC109087610</name>
</gene>
<feature type="region of interest" description="Disordered" evidence="2">
    <location>
        <begin position="206"/>
        <end position="259"/>
    </location>
</feature>
<feature type="compositionally biased region" description="Basic residues" evidence="2">
    <location>
        <begin position="247"/>
        <end position="259"/>
    </location>
</feature>
<dbReference type="KEGG" id="ccar:109087610"/>
<dbReference type="GO" id="GO:2001236">
    <property type="term" value="P:regulation of extrinsic apoptotic signaling pathway"/>
    <property type="evidence" value="ECO:0007669"/>
    <property type="project" value="TreeGrafter"/>
</dbReference>
<feature type="region of interest" description="Disordered" evidence="2">
    <location>
        <begin position="1"/>
        <end position="22"/>
    </location>
</feature>
<feature type="compositionally biased region" description="Basic and acidic residues" evidence="2">
    <location>
        <begin position="206"/>
        <end position="218"/>
    </location>
</feature>
<feature type="compositionally biased region" description="Basic and acidic residues" evidence="2">
    <location>
        <begin position="138"/>
        <end position="147"/>
    </location>
</feature>
<feature type="compositionally biased region" description="Polar residues" evidence="2">
    <location>
        <begin position="71"/>
        <end position="82"/>
    </location>
</feature>
<dbReference type="OrthoDB" id="9836802at2759"/>
<accession>A0A9Q9VAQ8</accession>
<evidence type="ECO:0000313" key="3">
    <source>
        <dbReference type="RefSeq" id="XP_018957364.1"/>
    </source>
</evidence>
<keyword evidence="1" id="KW-0053">Apoptosis</keyword>
<feature type="compositionally biased region" description="Basic and acidic residues" evidence="2">
    <location>
        <begin position="435"/>
        <end position="448"/>
    </location>
</feature>
<organism evidence="3">
    <name type="scientific">Cyprinus carpio</name>
    <name type="common">Common carp</name>
    <dbReference type="NCBI Taxonomy" id="7962"/>
    <lineage>
        <taxon>Eukaryota</taxon>
        <taxon>Metazoa</taxon>
        <taxon>Chordata</taxon>
        <taxon>Craniata</taxon>
        <taxon>Vertebrata</taxon>
        <taxon>Euteleostomi</taxon>
        <taxon>Actinopterygii</taxon>
        <taxon>Neopterygii</taxon>
        <taxon>Teleostei</taxon>
        <taxon>Ostariophysi</taxon>
        <taxon>Cypriniformes</taxon>
        <taxon>Cyprinidae</taxon>
        <taxon>Cyprininae</taxon>
        <taxon>Cyprinus</taxon>
    </lineage>
</organism>